<feature type="chain" id="PRO_5026813972" evidence="2">
    <location>
        <begin position="22"/>
        <end position="196"/>
    </location>
</feature>
<dbReference type="AlphaFoldDB" id="A0A6P1NY16"/>
<keyword evidence="2" id="KW-0732">Signal</keyword>
<reference evidence="3 4" key="1">
    <citation type="submission" date="2020-01" db="EMBL/GenBank/DDBJ databases">
        <authorList>
            <person name="Kim M."/>
        </authorList>
    </citation>
    <scope>NUCLEOTIDE SEQUENCE [LARGE SCALE GENOMIC DNA]</scope>
    <source>
        <strain evidence="3 4">BT10</strain>
    </source>
</reference>
<evidence type="ECO:0000256" key="2">
    <source>
        <dbReference type="SAM" id="SignalP"/>
    </source>
</evidence>
<keyword evidence="1" id="KW-1133">Transmembrane helix</keyword>
<name>A0A6P1NY16_9BACT</name>
<feature type="transmembrane region" description="Helical" evidence="1">
    <location>
        <begin position="170"/>
        <end position="193"/>
    </location>
</feature>
<dbReference type="Proteomes" id="UP000464214">
    <property type="component" value="Chromosome"/>
</dbReference>
<protein>
    <submittedName>
        <fullName evidence="3">Uncharacterized protein</fullName>
    </submittedName>
</protein>
<keyword evidence="1" id="KW-0812">Transmembrane</keyword>
<evidence type="ECO:0000313" key="3">
    <source>
        <dbReference type="EMBL" id="QHL86601.1"/>
    </source>
</evidence>
<dbReference type="RefSeq" id="WP_160689154.1">
    <property type="nucleotide sequence ID" value="NZ_CP047897.1"/>
</dbReference>
<gene>
    <name evidence="3" type="ORF">GU926_03755</name>
</gene>
<keyword evidence="4" id="KW-1185">Reference proteome</keyword>
<feature type="transmembrane region" description="Helical" evidence="1">
    <location>
        <begin position="113"/>
        <end position="134"/>
    </location>
</feature>
<sequence length="196" mass="21655">MKKRLLFMVLFALVCLQPLMAQDIILKMTGEEIKAKVMEISLSQVRFKLTDSPTDSVHALPRSEVFMITFANGAKEVLNQEPADTTSAEVMTPQQMYQLGTKDAKAYYKGRDVIWASAATTMLFLPAPIIMGAIPPKIKPTEVSNIDYLKNNYYVKGYKKQAHKKKIGKVAIGTGVGLLTTAAISVIVFMTAMNSM</sequence>
<accession>A0A6P1NY16</accession>
<organism evidence="3 4">
    <name type="scientific">Nibribacter ruber</name>
    <dbReference type="NCBI Taxonomy" id="2698458"/>
    <lineage>
        <taxon>Bacteria</taxon>
        <taxon>Pseudomonadati</taxon>
        <taxon>Bacteroidota</taxon>
        <taxon>Cytophagia</taxon>
        <taxon>Cytophagales</taxon>
        <taxon>Hymenobacteraceae</taxon>
        <taxon>Nibribacter</taxon>
    </lineage>
</organism>
<evidence type="ECO:0000256" key="1">
    <source>
        <dbReference type="SAM" id="Phobius"/>
    </source>
</evidence>
<keyword evidence="1" id="KW-0472">Membrane</keyword>
<dbReference type="KEGG" id="nib:GU926_03755"/>
<feature type="signal peptide" evidence="2">
    <location>
        <begin position="1"/>
        <end position="21"/>
    </location>
</feature>
<evidence type="ECO:0000313" key="4">
    <source>
        <dbReference type="Proteomes" id="UP000464214"/>
    </source>
</evidence>
<dbReference type="EMBL" id="CP047897">
    <property type="protein sequence ID" value="QHL86601.1"/>
    <property type="molecule type" value="Genomic_DNA"/>
</dbReference>
<proteinExistence type="predicted"/>